<feature type="region of interest" description="Disordered" evidence="1">
    <location>
        <begin position="898"/>
        <end position="918"/>
    </location>
</feature>
<sequence length="1461" mass="152389">MEAPARLPYNSIERAVLARGLDDFTSLGPTEMIFFLCDALASDPDVVADGLTAPFMYYYERAVAEARARAAEQREAANGIGIPEMDGPGGNLAALAVFMFLAQTDFATAIQEQMDAWARSNGADDWRASNEALAAALAGVLALERPLPPPDAGEPFDAYYQRAIPAAVAEYLFRLNGRDEAQAPWPYYRLVIGAPPPAAGDSDGDESNLLYRWWWLDPLAYFSLPPDADQLPADLVADSIAGMVIGLLPIAGDTPDAQVANWRRDYDPLAYPWSEAPALGSADDPCARARGDLNAVGLSAVVVGPNQAAAVEAPLAAALAPAAAIVGAPSPRPQQPQRPPPSATPTYRPSTAGFSVFEAPPTPLPTVRQAIAREQQQQQQRQTEGPRAVSAKRRREDALDAGALAAAVMGPQEAAQYPTPANIALATLGRVNPLAREPIEAVEIVPPPDVCLICPRYAVPSDVLDYLAPDWNAWEAAGGTAQDYRERVLDLIDDYQRNGLPGAPTSPTAEPVSRRRRLSREPEEEGAAPRGATGVGNIVAQVLGDAGLVNAYGVGPLLGMIDAWSTDPGASEFYSAFIQGQSQAVGTVCRECALRASTIYAEEQERAPRATIAGARMAFPFAPLPGLPVVVPAERGAFPGPFILAGSVPVGTLAPYRLGATARTIQPGEEVVTLGGATRATGYQIRQTWFDYFLGPYGIERGALVFYRPETHLFEAALAPGAPPLPLALGRVVEYDTSHFDVVLSLGPEREALGFFPTRLVVQPLLAGVEAGVVESVRTDSAYPYAAGAQVPTSQQVLEARGAPVAAQFAGGPVATEAARGGGAGLIAGAAAAQNLLEQRAALVEALASPALSAASGDAERVRRLYLEIDERVRALGLGGERPTSLSALQRAVRLAGRESARQRPSSRVLAAAGRTGGGPSARASLELAAAGATGDIGAARANLEAALASIEAAGVVPAGPLAPGAIVGVTGAPPSPGLLAPAGTTPVAPGEVVVDADGQEHVLIDERAKWDVLFAVVLTKFGVLYPQLALDVDRATAALLLAASLLGYAVPLTVAQVARLTDPGPRPGPQATADQRQAWDAARAVQDRAVARQRAAVDYINGLPAGAVLTARDTPNLGAVYATLFQQAWNSIFDQEGLTTAARDQEALRDFGRRLWAYPGAPNTLVTPEGSPAVFASRPDRALASPYAASALAASNSDPNLGRLRDIIANAATRYRWSDVFAGPAATLGGRRQAPSEAVDVGVTLRSREPGAGRGPLHAFRPPPARAATGVGAFVSRGTAYARSLPARMFPAAGGAAPAPRPPARVPTRTLASRGLPATARAALPPPPAAAATLRGRLAQDDVSTALLRNAYIYRAPGSFALRVVVDPVTAEGLRAGQQAALDRLGRETARVTRPVPGSLGSADLVVVPGTNDTLYQITGPTRGPDPNIDWLRPSTAGVRDLLRSVVEALNARDAGARPS</sequence>
<dbReference type="EMBL" id="LC625835">
    <property type="protein sequence ID" value="BCU03723.1"/>
    <property type="molecule type" value="Genomic_DNA"/>
</dbReference>
<evidence type="ECO:0000313" key="2">
    <source>
        <dbReference type="EMBL" id="BCU03723.1"/>
    </source>
</evidence>
<dbReference type="Proteomes" id="UP001253637">
    <property type="component" value="Segment"/>
</dbReference>
<evidence type="ECO:0000313" key="3">
    <source>
        <dbReference type="Proteomes" id="UP001253637"/>
    </source>
</evidence>
<feature type="region of interest" description="Disordered" evidence="1">
    <location>
        <begin position="327"/>
        <end position="361"/>
    </location>
</feature>
<feature type="region of interest" description="Disordered" evidence="1">
    <location>
        <begin position="496"/>
        <end position="531"/>
    </location>
</feature>
<reference evidence="2" key="1">
    <citation type="submission" date="2021-04" db="EMBL/GenBank/DDBJ databases">
        <title>Draft Genome Sequence of Pandoravirus japonicus, Isolated from the Sabaishi River of Niigata, Japan.</title>
        <authorList>
            <person name="Hosokawa N."/>
            <person name="Takahashi H."/>
            <person name="Aoki K."/>
            <person name="Takemura M."/>
        </authorList>
    </citation>
    <scope>NUCLEOTIDE SEQUENCE</scope>
</reference>
<accession>A0A811BP41</accession>
<feature type="compositionally biased region" description="Pro residues" evidence="1">
    <location>
        <begin position="330"/>
        <end position="343"/>
    </location>
</feature>
<proteinExistence type="predicted"/>
<protein>
    <submittedName>
        <fullName evidence="2">Uncharacterized protein</fullName>
    </submittedName>
</protein>
<organism evidence="2 3">
    <name type="scientific">Pandoravirus japonicus</name>
    <dbReference type="NCBI Taxonomy" id="2823154"/>
    <lineage>
        <taxon>Viruses</taxon>
        <taxon>Pandoravirus</taxon>
    </lineage>
</organism>
<name>A0A811BP41_9VIRU</name>
<feature type="compositionally biased region" description="Low complexity" evidence="1">
    <location>
        <begin position="373"/>
        <end position="382"/>
    </location>
</feature>
<evidence type="ECO:0000256" key="1">
    <source>
        <dbReference type="SAM" id="MobiDB-lite"/>
    </source>
</evidence>
<feature type="region of interest" description="Disordered" evidence="1">
    <location>
        <begin position="373"/>
        <end position="396"/>
    </location>
</feature>